<accession>A0A370U143</accession>
<feature type="compositionally biased region" description="Low complexity" evidence="1">
    <location>
        <begin position="233"/>
        <end position="341"/>
    </location>
</feature>
<feature type="compositionally biased region" description="Polar residues" evidence="1">
    <location>
        <begin position="206"/>
        <end position="232"/>
    </location>
</feature>
<comment type="caution">
    <text evidence="2">The sequence shown here is derived from an EMBL/GenBank/DDBJ whole genome shotgun (WGS) entry which is preliminary data.</text>
</comment>
<protein>
    <recommendedName>
        <fullName evidence="4">CBM-cenC domain-containing protein</fullName>
    </recommendedName>
</protein>
<dbReference type="OrthoDB" id="271448at2759"/>
<evidence type="ECO:0000256" key="1">
    <source>
        <dbReference type="SAM" id="MobiDB-lite"/>
    </source>
</evidence>
<proteinExistence type="predicted"/>
<dbReference type="AlphaFoldDB" id="A0A370U143"/>
<feature type="compositionally biased region" description="Low complexity" evidence="1">
    <location>
        <begin position="392"/>
        <end position="418"/>
    </location>
</feature>
<dbReference type="PANTHER" id="PTHR36578">
    <property type="entry name" value="CHROMOSOME 15, WHOLE GENOME SHOTGUN SEQUENCE"/>
    <property type="match status" value="1"/>
</dbReference>
<evidence type="ECO:0000313" key="3">
    <source>
        <dbReference type="Proteomes" id="UP000254866"/>
    </source>
</evidence>
<name>A0A370U143_9HELO</name>
<dbReference type="RefSeq" id="XP_031874152.1">
    <property type="nucleotide sequence ID" value="XM_032010098.1"/>
</dbReference>
<feature type="compositionally biased region" description="Low complexity" evidence="1">
    <location>
        <begin position="351"/>
        <end position="377"/>
    </location>
</feature>
<feature type="region of interest" description="Disordered" evidence="1">
    <location>
        <begin position="192"/>
        <end position="442"/>
    </location>
</feature>
<dbReference type="PANTHER" id="PTHR36578:SF2">
    <property type="entry name" value="PA14 DOMAIN-CONTAINING PROTEIN"/>
    <property type="match status" value="1"/>
</dbReference>
<feature type="compositionally biased region" description="Polar residues" evidence="1">
    <location>
        <begin position="380"/>
        <end position="391"/>
    </location>
</feature>
<keyword evidence="3" id="KW-1185">Reference proteome</keyword>
<organism evidence="2 3">
    <name type="scientific">Venustampulla echinocandica</name>
    <dbReference type="NCBI Taxonomy" id="2656787"/>
    <lineage>
        <taxon>Eukaryota</taxon>
        <taxon>Fungi</taxon>
        <taxon>Dikarya</taxon>
        <taxon>Ascomycota</taxon>
        <taxon>Pezizomycotina</taxon>
        <taxon>Leotiomycetes</taxon>
        <taxon>Helotiales</taxon>
        <taxon>Pleuroascaceae</taxon>
        <taxon>Venustampulla</taxon>
    </lineage>
</organism>
<dbReference type="Proteomes" id="UP000254866">
    <property type="component" value="Unassembled WGS sequence"/>
</dbReference>
<evidence type="ECO:0000313" key="2">
    <source>
        <dbReference type="EMBL" id="RDL41496.1"/>
    </source>
</evidence>
<dbReference type="EMBL" id="NPIC01000001">
    <property type="protein sequence ID" value="RDL41496.1"/>
    <property type="molecule type" value="Genomic_DNA"/>
</dbReference>
<reference evidence="2 3" key="1">
    <citation type="journal article" date="2018" name="IMA Fungus">
        <title>IMA Genome-F 9: Draft genome sequence of Annulohypoxylon stygium, Aspergillus mulundensis, Berkeleyomyces basicola (syn. Thielaviopsis basicola), Ceratocystis smalleyi, two Cercospora beticola strains, Coleophoma cylindrospora, Fusarium fracticaudum, Phialophora cf. hyalina, and Morchella septimelata.</title>
        <authorList>
            <person name="Wingfield B.D."/>
            <person name="Bills G.F."/>
            <person name="Dong Y."/>
            <person name="Huang W."/>
            <person name="Nel W.J."/>
            <person name="Swalarsk-Parry B.S."/>
            <person name="Vaghefi N."/>
            <person name="Wilken P.M."/>
            <person name="An Z."/>
            <person name="de Beer Z.W."/>
            <person name="De Vos L."/>
            <person name="Chen L."/>
            <person name="Duong T.A."/>
            <person name="Gao Y."/>
            <person name="Hammerbacher A."/>
            <person name="Kikkert J.R."/>
            <person name="Li Y."/>
            <person name="Li H."/>
            <person name="Li K."/>
            <person name="Li Q."/>
            <person name="Liu X."/>
            <person name="Ma X."/>
            <person name="Naidoo K."/>
            <person name="Pethybridge S.J."/>
            <person name="Sun J."/>
            <person name="Steenkamp E.T."/>
            <person name="van der Nest M.A."/>
            <person name="van Wyk S."/>
            <person name="Wingfield M.J."/>
            <person name="Xiong C."/>
            <person name="Yue Q."/>
            <person name="Zhang X."/>
        </authorList>
    </citation>
    <scope>NUCLEOTIDE SEQUENCE [LARGE SCALE GENOMIC DNA]</scope>
    <source>
        <strain evidence="2 3">BP 5553</strain>
    </source>
</reference>
<dbReference type="GeneID" id="43594324"/>
<gene>
    <name evidence="2" type="ORF">BP5553_01475</name>
</gene>
<dbReference type="STRING" id="2656787.A0A370U143"/>
<sequence length="755" mass="79013">MWSLILLFASLVFAAPTINTPIGYSPGECLENASINAPLDCNGANTYMGVKSYTVDTLDIERCAAACTAQSAYNLRHPPATGKPKTCQFFNTYLLYKNGVNYQQHCALYSQSWDNSYATNTGYHSGTDKYTIVSSYRFSNATDEGLPICRIVTVTQTTYTTTCVRTSSLISVSSSVHSTSVSTPSYSSTLATSLSSSVNVPRPSVGSKTESSLSTVTSDATYTSSSEAVPSVSTIIDPTIPTETTSSPLSTLTESSSTESSSSESTTLTASKPSSVSISSSDVPKSDCTIAPSTTTDSSTSTSIVESTTSSETTQSTSFTDSLSSQSSSSESSSFSTSTVTDPPIGTPEITSTSSSLDSSSTSVSSTEFESSSSSVSPPEITTASSSINPLSTSVSSTGSESSSSSVVTVTTTSTTSSAAPTPTWILNGGFESTDNGGAPWAVPSNSTTGCTWDIVESADAVNGTHFAIVTCNNAGEGIYVMQPFQSTDIGATYVVSVWFRKLTQTADSAGFSCTLSVVGGPGLITSGNLTPNAPWSNQINTFKATAAETGVALYCGRALNGGAPNGVATYTYIDSIEIYRIQDRGPIVINGGLEDSEISAAPWYLDTNPALTTGTNGTVAVAQTDSTDAAYNGTNYLAISMPAGPITTTLYLDIPIAVTAPIRYLITFWIRSPTASLVNLSCRQYVANNDFSKSTYLASQGSVSATATWAQKTLRFQAQGWETRLVWVCTRGVQMPDVVAKYFIDDLLISEYGP</sequence>
<dbReference type="Gene3D" id="2.60.120.260">
    <property type="entry name" value="Galactose-binding domain-like"/>
    <property type="match status" value="2"/>
</dbReference>
<evidence type="ECO:0008006" key="4">
    <source>
        <dbReference type="Google" id="ProtNLM"/>
    </source>
</evidence>